<dbReference type="InterPro" id="IPR050366">
    <property type="entry name" value="BP-dependent_transpt_permease"/>
</dbReference>
<keyword evidence="2 12" id="KW-0813">Transport</keyword>
<comment type="subcellular location">
    <subcellularLocation>
        <location evidence="1">Cell inner membrane</location>
        <topology evidence="1">Multi-pass membrane protein</topology>
    </subcellularLocation>
    <subcellularLocation>
        <location evidence="12">Cell membrane</location>
        <topology evidence="12">Multi-pass membrane protein</topology>
    </subcellularLocation>
</comment>
<feature type="domain" description="ABC transmembrane type-1" evidence="13">
    <location>
        <begin position="183"/>
        <end position="388"/>
    </location>
</feature>
<evidence type="ECO:0000256" key="4">
    <source>
        <dbReference type="ARBA" id="ARBA00022519"/>
    </source>
</evidence>
<feature type="transmembrane region" description="Helical" evidence="12">
    <location>
        <begin position="255"/>
        <end position="273"/>
    </location>
</feature>
<keyword evidence="3" id="KW-1003">Cell membrane</keyword>
<feature type="transmembrane region" description="Helical" evidence="12">
    <location>
        <begin position="365"/>
        <end position="388"/>
    </location>
</feature>
<evidence type="ECO:0000256" key="12">
    <source>
        <dbReference type="RuleBase" id="RU363032"/>
    </source>
</evidence>
<evidence type="ECO:0000256" key="3">
    <source>
        <dbReference type="ARBA" id="ARBA00022475"/>
    </source>
</evidence>
<evidence type="ECO:0000256" key="10">
    <source>
        <dbReference type="ARBA" id="ARBA00024202"/>
    </source>
</evidence>
<reference evidence="14" key="1">
    <citation type="submission" date="2022-06" db="EMBL/GenBank/DDBJ databases">
        <title>Aeoliella straminimaris, a novel planctomycete from sediments.</title>
        <authorList>
            <person name="Vitorino I.R."/>
            <person name="Lage O.M."/>
        </authorList>
    </citation>
    <scope>NUCLEOTIDE SEQUENCE</scope>
    <source>
        <strain evidence="14">ICT_H6.2</strain>
    </source>
</reference>
<dbReference type="Pfam" id="PF12911">
    <property type="entry name" value="OppC_N"/>
    <property type="match status" value="1"/>
</dbReference>
<dbReference type="GO" id="GO:0015031">
    <property type="term" value="P:protein transport"/>
    <property type="evidence" value="ECO:0007669"/>
    <property type="project" value="UniProtKB-KW"/>
</dbReference>
<keyword evidence="7" id="KW-0653">Protein transport</keyword>
<evidence type="ECO:0000313" key="14">
    <source>
        <dbReference type="EMBL" id="MCO6042376.1"/>
    </source>
</evidence>
<feature type="transmembrane region" description="Helical" evidence="12">
    <location>
        <begin position="30"/>
        <end position="53"/>
    </location>
</feature>
<name>A0A9X2FDQ5_9BACT</name>
<proteinExistence type="inferred from homology"/>
<comment type="caution">
    <text evidence="14">The sequence shown here is derived from an EMBL/GenBank/DDBJ whole genome shotgun (WGS) entry which is preliminary data.</text>
</comment>
<dbReference type="Proteomes" id="UP001155241">
    <property type="component" value="Unassembled WGS sequence"/>
</dbReference>
<dbReference type="EMBL" id="JAMXLR010000003">
    <property type="protein sequence ID" value="MCO6042376.1"/>
    <property type="molecule type" value="Genomic_DNA"/>
</dbReference>
<organism evidence="14 15">
    <name type="scientific">Aeoliella straminimaris</name>
    <dbReference type="NCBI Taxonomy" id="2954799"/>
    <lineage>
        <taxon>Bacteria</taxon>
        <taxon>Pseudomonadati</taxon>
        <taxon>Planctomycetota</taxon>
        <taxon>Planctomycetia</taxon>
        <taxon>Pirellulales</taxon>
        <taxon>Lacipirellulaceae</taxon>
        <taxon>Aeoliella</taxon>
    </lineage>
</organism>
<dbReference type="Pfam" id="PF00528">
    <property type="entry name" value="BPD_transp_1"/>
    <property type="match status" value="1"/>
</dbReference>
<feature type="transmembrane region" description="Helical" evidence="12">
    <location>
        <begin position="225"/>
        <end position="243"/>
    </location>
</feature>
<dbReference type="GO" id="GO:0005886">
    <property type="term" value="C:plasma membrane"/>
    <property type="evidence" value="ECO:0007669"/>
    <property type="project" value="UniProtKB-SubCell"/>
</dbReference>
<keyword evidence="4" id="KW-0997">Cell inner membrane</keyword>
<dbReference type="RefSeq" id="WP_252850477.1">
    <property type="nucleotide sequence ID" value="NZ_JAMXLR010000003.1"/>
</dbReference>
<evidence type="ECO:0000256" key="11">
    <source>
        <dbReference type="ARBA" id="ARBA00072251"/>
    </source>
</evidence>
<dbReference type="InterPro" id="IPR000515">
    <property type="entry name" value="MetI-like"/>
</dbReference>
<feature type="transmembrane region" description="Helical" evidence="12">
    <location>
        <begin position="304"/>
        <end position="323"/>
    </location>
</feature>
<dbReference type="GO" id="GO:0055085">
    <property type="term" value="P:transmembrane transport"/>
    <property type="evidence" value="ECO:0007669"/>
    <property type="project" value="InterPro"/>
</dbReference>
<dbReference type="AlphaFoldDB" id="A0A9X2FDQ5"/>
<dbReference type="PANTHER" id="PTHR43386">
    <property type="entry name" value="OLIGOPEPTIDE TRANSPORT SYSTEM PERMEASE PROTEIN APPC"/>
    <property type="match status" value="1"/>
</dbReference>
<dbReference type="GO" id="GO:0015833">
    <property type="term" value="P:peptide transport"/>
    <property type="evidence" value="ECO:0007669"/>
    <property type="project" value="UniProtKB-KW"/>
</dbReference>
<keyword evidence="5 12" id="KW-0812">Transmembrane</keyword>
<comment type="similarity">
    <text evidence="10">Belongs to the binding-protein-dependent transport system permease family. OppBC subfamily.</text>
</comment>
<evidence type="ECO:0000256" key="7">
    <source>
        <dbReference type="ARBA" id="ARBA00022927"/>
    </source>
</evidence>
<keyword evidence="15" id="KW-1185">Reference proteome</keyword>
<dbReference type="PROSITE" id="PS50928">
    <property type="entry name" value="ABC_TM1"/>
    <property type="match status" value="1"/>
</dbReference>
<dbReference type="InterPro" id="IPR025966">
    <property type="entry name" value="OppC_N"/>
</dbReference>
<protein>
    <recommendedName>
        <fullName evidence="11">Oligopeptide transport system permease protein OppC</fullName>
    </recommendedName>
</protein>
<gene>
    <name evidence="14" type="ORF">NG895_00510</name>
</gene>
<evidence type="ECO:0000313" key="15">
    <source>
        <dbReference type="Proteomes" id="UP001155241"/>
    </source>
</evidence>
<dbReference type="Gene3D" id="1.10.3720.10">
    <property type="entry name" value="MetI-like"/>
    <property type="match status" value="1"/>
</dbReference>
<evidence type="ECO:0000256" key="5">
    <source>
        <dbReference type="ARBA" id="ARBA00022692"/>
    </source>
</evidence>
<evidence type="ECO:0000256" key="6">
    <source>
        <dbReference type="ARBA" id="ARBA00022856"/>
    </source>
</evidence>
<evidence type="ECO:0000256" key="8">
    <source>
        <dbReference type="ARBA" id="ARBA00022989"/>
    </source>
</evidence>
<accession>A0A9X2FDQ5</accession>
<evidence type="ECO:0000256" key="2">
    <source>
        <dbReference type="ARBA" id="ARBA00022448"/>
    </source>
</evidence>
<evidence type="ECO:0000256" key="9">
    <source>
        <dbReference type="ARBA" id="ARBA00023136"/>
    </source>
</evidence>
<feature type="transmembrane region" description="Helical" evidence="12">
    <location>
        <begin position="181"/>
        <end position="205"/>
    </location>
</feature>
<keyword evidence="6" id="KW-0571">Peptide transport</keyword>
<dbReference type="CDD" id="cd06261">
    <property type="entry name" value="TM_PBP2"/>
    <property type="match status" value="1"/>
</dbReference>
<dbReference type="InterPro" id="IPR035906">
    <property type="entry name" value="MetI-like_sf"/>
</dbReference>
<dbReference type="SUPFAM" id="SSF161098">
    <property type="entry name" value="MetI-like"/>
    <property type="match status" value="1"/>
</dbReference>
<keyword evidence="9 12" id="KW-0472">Membrane</keyword>
<evidence type="ECO:0000259" key="13">
    <source>
        <dbReference type="PROSITE" id="PS50928"/>
    </source>
</evidence>
<dbReference type="PANTHER" id="PTHR43386:SF2">
    <property type="entry name" value="OLIGOPEPTIDE TRANSPORT SYSTEM PERMEASE PROTEIN OPPC"/>
    <property type="match status" value="1"/>
</dbReference>
<keyword evidence="8 12" id="KW-1133">Transmembrane helix</keyword>
<evidence type="ECO:0000256" key="1">
    <source>
        <dbReference type="ARBA" id="ARBA00004429"/>
    </source>
</evidence>
<sequence length="403" mass="44934">MQNTGPQPETPRIGKSLWSDAWGKLLRNRLAVACMVVLALVASGAFLTPLLPLQPSDKAVTSRDFEPPTFRHQPSDNLQVRRNDEVVPLTLVVIAEADAKAEKVEQQLADIDSGDHERRKRVLNSIEDVRQRPYLEAGFTNMGPFSRWMTRMRLRIFGNWSIPSLCGRDSLGRDVLSRVFWGARVSIIVSIVATLVSLVIGVSYGSISGYFGGTVDGVMMRIVDVLYSVPFIFVVIFLLTILGEEQTKKQLAEYGIDRITIFYVVVGAIYWLTMARVVRGQVLSLKKELYVEAARAQGAGQMEIIARHIVPNVMSVVIVYLTLTIPRVMLFEAFLSFLGLGVESPDVSWGMLASEGLDVINPVRTYWWLVVFPSIAIGLTLFALNFFGDALRDALDPKLREGR</sequence>